<proteinExistence type="inferred from homology"/>
<dbReference type="PANTHER" id="PTHR33346:SF5">
    <property type="entry name" value="DEHYDRIN LEA-RELATED"/>
    <property type="match status" value="1"/>
</dbReference>
<dbReference type="GeneID" id="111015482"/>
<dbReference type="RefSeq" id="XP_022146212.1">
    <property type="nucleotide sequence ID" value="XM_022290520.1"/>
</dbReference>
<feature type="compositionally biased region" description="Basic and acidic residues" evidence="2">
    <location>
        <begin position="134"/>
        <end position="158"/>
    </location>
</feature>
<protein>
    <submittedName>
        <fullName evidence="4">Late embryogenesis abundant protein-like</fullName>
    </submittedName>
</protein>
<dbReference type="PROSITE" id="PS00315">
    <property type="entry name" value="DEHYDRIN_1"/>
    <property type="match status" value="1"/>
</dbReference>
<dbReference type="InterPro" id="IPR030513">
    <property type="entry name" value="Dehydrin_CS"/>
</dbReference>
<gene>
    <name evidence="4" type="primary">LOC111015482</name>
</gene>
<reference evidence="4" key="1">
    <citation type="submission" date="2025-08" db="UniProtKB">
        <authorList>
            <consortium name="RefSeq"/>
        </authorList>
    </citation>
    <scope>IDENTIFICATION</scope>
    <source>
        <strain evidence="4">OHB3-1</strain>
    </source>
</reference>
<dbReference type="PANTHER" id="PTHR33346">
    <property type="entry name" value="DEHYDRIN XERO 2-RELATED"/>
    <property type="match status" value="1"/>
</dbReference>
<dbReference type="AlphaFoldDB" id="A0A6J1CYY9"/>
<evidence type="ECO:0000256" key="2">
    <source>
        <dbReference type="SAM" id="MobiDB-lite"/>
    </source>
</evidence>
<dbReference type="Proteomes" id="UP000504603">
    <property type="component" value="Unplaced"/>
</dbReference>
<accession>A0A6J1CYY9</accession>
<dbReference type="GO" id="GO:0009631">
    <property type="term" value="P:cold acclimation"/>
    <property type="evidence" value="ECO:0007669"/>
    <property type="project" value="TreeGrafter"/>
</dbReference>
<dbReference type="GO" id="GO:0005829">
    <property type="term" value="C:cytosol"/>
    <property type="evidence" value="ECO:0007669"/>
    <property type="project" value="TreeGrafter"/>
</dbReference>
<keyword evidence="3" id="KW-1185">Reference proteome</keyword>
<dbReference type="GO" id="GO:0009414">
    <property type="term" value="P:response to water deprivation"/>
    <property type="evidence" value="ECO:0007669"/>
    <property type="project" value="UniProtKB-ARBA"/>
</dbReference>
<dbReference type="KEGG" id="mcha:111015482"/>
<dbReference type="InterPro" id="IPR000167">
    <property type="entry name" value="Dehydrin"/>
</dbReference>
<name>A0A6J1CYY9_MOMCH</name>
<dbReference type="GO" id="GO:0009737">
    <property type="term" value="P:response to abscisic acid"/>
    <property type="evidence" value="ECO:0007669"/>
    <property type="project" value="TreeGrafter"/>
</dbReference>
<evidence type="ECO:0000313" key="3">
    <source>
        <dbReference type="Proteomes" id="UP000504603"/>
    </source>
</evidence>
<comment type="similarity">
    <text evidence="1">Belongs to the plant dehydrin family.</text>
</comment>
<evidence type="ECO:0000313" key="4">
    <source>
        <dbReference type="RefSeq" id="XP_022146212.1"/>
    </source>
</evidence>
<organism evidence="3 4">
    <name type="scientific">Momordica charantia</name>
    <name type="common">Bitter gourd</name>
    <name type="synonym">Balsam pear</name>
    <dbReference type="NCBI Taxonomy" id="3673"/>
    <lineage>
        <taxon>Eukaryota</taxon>
        <taxon>Viridiplantae</taxon>
        <taxon>Streptophyta</taxon>
        <taxon>Embryophyta</taxon>
        <taxon>Tracheophyta</taxon>
        <taxon>Spermatophyta</taxon>
        <taxon>Magnoliopsida</taxon>
        <taxon>eudicotyledons</taxon>
        <taxon>Gunneridae</taxon>
        <taxon>Pentapetalae</taxon>
        <taxon>rosids</taxon>
        <taxon>fabids</taxon>
        <taxon>Cucurbitales</taxon>
        <taxon>Cucurbitaceae</taxon>
        <taxon>Momordiceae</taxon>
        <taxon>Momordica</taxon>
    </lineage>
</organism>
<dbReference type="Pfam" id="PF00257">
    <property type="entry name" value="Dehydrin"/>
    <property type="match status" value="1"/>
</dbReference>
<feature type="compositionally biased region" description="Basic and acidic residues" evidence="2">
    <location>
        <begin position="1"/>
        <end position="20"/>
    </location>
</feature>
<feature type="compositionally biased region" description="Polar residues" evidence="2">
    <location>
        <begin position="120"/>
        <end position="132"/>
    </location>
</feature>
<feature type="compositionally biased region" description="Low complexity" evidence="2">
    <location>
        <begin position="66"/>
        <end position="78"/>
    </location>
</feature>
<evidence type="ECO:0000256" key="1">
    <source>
        <dbReference type="ARBA" id="ARBA00008403"/>
    </source>
</evidence>
<feature type="region of interest" description="Disordered" evidence="2">
    <location>
        <begin position="1"/>
        <end position="158"/>
    </location>
</feature>
<sequence>MADVRDERGNPIQLTDERGNPVELTDEFGNPMHLTGVATAASKLESTGGDVGQTQLLPDPAPDQAGSPRRSTSSSSSSSEDDGQGGRRRKKKGLTQKIKEKLTGSGKHKGEAAPAPGCHQYTTVEAKTTSTVDVEPHHQDREKKGVMEKIREKLPGHH</sequence>
<dbReference type="OrthoDB" id="685434at2759"/>